<evidence type="ECO:0000313" key="7">
    <source>
        <dbReference type="Proteomes" id="UP000035337"/>
    </source>
</evidence>
<evidence type="ECO:0000313" key="6">
    <source>
        <dbReference type="EMBL" id="AKL97495.1"/>
    </source>
</evidence>
<dbReference type="SUPFAM" id="SSF63411">
    <property type="entry name" value="LuxS/MPP-like metallohydrolase"/>
    <property type="match status" value="2"/>
</dbReference>
<dbReference type="KEGG" id="epo:Epro_0116"/>
<dbReference type="Gene3D" id="3.30.830.10">
    <property type="entry name" value="Metalloenzyme, LuxS/M16 peptidase-like"/>
    <property type="match status" value="2"/>
</dbReference>
<dbReference type="InterPro" id="IPR007863">
    <property type="entry name" value="Peptidase_M16_C"/>
</dbReference>
<dbReference type="GO" id="GO:0004222">
    <property type="term" value="F:metalloendopeptidase activity"/>
    <property type="evidence" value="ECO:0007669"/>
    <property type="project" value="InterPro"/>
</dbReference>
<comment type="similarity">
    <text evidence="2 3">Belongs to the peptidase M16 family.</text>
</comment>
<name>A0A0G3WHZ5_9BACT</name>
<feature type="domain" description="Peptidase M16 C-terminal" evidence="5">
    <location>
        <begin position="196"/>
        <end position="370"/>
    </location>
</feature>
<evidence type="ECO:0000259" key="5">
    <source>
        <dbReference type="Pfam" id="PF05193"/>
    </source>
</evidence>
<accession>A0A0G3WHZ5</accession>
<keyword evidence="7" id="KW-1185">Reference proteome</keyword>
<dbReference type="EMBL" id="CP009498">
    <property type="protein sequence ID" value="AKL97495.1"/>
    <property type="molecule type" value="Genomic_DNA"/>
</dbReference>
<dbReference type="AlphaFoldDB" id="A0A0G3WHZ5"/>
<evidence type="ECO:0000259" key="4">
    <source>
        <dbReference type="Pfam" id="PF00675"/>
    </source>
</evidence>
<organism evidence="6 7">
    <name type="scientific">Endomicrobium proavitum</name>
    <dbReference type="NCBI Taxonomy" id="1408281"/>
    <lineage>
        <taxon>Bacteria</taxon>
        <taxon>Pseudomonadati</taxon>
        <taxon>Elusimicrobiota</taxon>
        <taxon>Endomicrobiia</taxon>
        <taxon>Endomicrobiales</taxon>
        <taxon>Endomicrobiaceae</taxon>
        <taxon>Endomicrobium</taxon>
    </lineage>
</organism>
<proteinExistence type="inferred from homology"/>
<evidence type="ECO:0000256" key="1">
    <source>
        <dbReference type="ARBA" id="ARBA00001947"/>
    </source>
</evidence>
<feature type="domain" description="Peptidase M16 N-terminal" evidence="4">
    <location>
        <begin position="50"/>
        <end position="189"/>
    </location>
</feature>
<protein>
    <submittedName>
        <fullName evidence="6">M16 family peptidase</fullName>
    </submittedName>
</protein>
<dbReference type="GO" id="GO:0006508">
    <property type="term" value="P:proteolysis"/>
    <property type="evidence" value="ECO:0007669"/>
    <property type="project" value="InterPro"/>
</dbReference>
<dbReference type="InterPro" id="IPR050361">
    <property type="entry name" value="MPP/UQCRC_Complex"/>
</dbReference>
<dbReference type="PROSITE" id="PS51257">
    <property type="entry name" value="PROKAR_LIPOPROTEIN"/>
    <property type="match status" value="1"/>
</dbReference>
<sequence>MRLSLLGVNEMKSKILFIAACFLFASGCASKGAETVKYDNGLTAVFLYNQESLAASVNVFVRAGAIDEKPSQAGLSHFLEHLMFKGSKNYPGDALSRNTENLGGYINAMTSKDFTRYYINIQKDGVPETIKMLADAMQNPLFPQEEIDKESKVVIEEIKIHLDNPVSVLYDKFCDMIYEKSAMKNSVIGRAEVIANVSRDEIYEYYSSHYVPEKMLVIIAGNFDVKKAQKLVAQTFGKFEKKAPPAEPNLIEPVHPSKNYVKKSDVEVSYMVNAFLGPDDSSDDMFAGDIASIILGGSKSSRLNMVLKEEKQLVYSIGSASVSSKGTGVFYIYSVFDAKNMDAIKTEVRKQIEKIIADGVTDEELNRAKIAVKTGWSFSQEKPSDIAHERGYWAVIGKPDYPDVYLSKIESVTSDDVKNFFTKYYLPDAVTNTALIPEKTK</sequence>
<reference evidence="6 7" key="1">
    <citation type="submission" date="2014-09" db="EMBL/GenBank/DDBJ databases">
        <title>Complete genome sequence of Endomicrobium proavitum.</title>
        <authorList>
            <person name="Zheng H."/>
        </authorList>
    </citation>
    <scope>NUCLEOTIDE SEQUENCE [LARGE SCALE GENOMIC DNA]</scope>
    <source>
        <strain evidence="6 7">Rsa215</strain>
    </source>
</reference>
<dbReference type="Proteomes" id="UP000035337">
    <property type="component" value="Chromosome"/>
</dbReference>
<dbReference type="STRING" id="1408281.Epro_0116"/>
<dbReference type="Pfam" id="PF00675">
    <property type="entry name" value="Peptidase_M16"/>
    <property type="match status" value="1"/>
</dbReference>
<gene>
    <name evidence="6" type="ORF">Epro_0116</name>
</gene>
<dbReference type="PANTHER" id="PTHR11851:SF49">
    <property type="entry name" value="MITOCHONDRIAL-PROCESSING PEPTIDASE SUBUNIT ALPHA"/>
    <property type="match status" value="1"/>
</dbReference>
<comment type="cofactor">
    <cofactor evidence="1">
        <name>Zn(2+)</name>
        <dbReference type="ChEBI" id="CHEBI:29105"/>
    </cofactor>
</comment>
<evidence type="ECO:0000256" key="3">
    <source>
        <dbReference type="RuleBase" id="RU004447"/>
    </source>
</evidence>
<evidence type="ECO:0000256" key="2">
    <source>
        <dbReference type="ARBA" id="ARBA00007261"/>
    </source>
</evidence>
<dbReference type="Pfam" id="PF05193">
    <property type="entry name" value="Peptidase_M16_C"/>
    <property type="match status" value="1"/>
</dbReference>
<dbReference type="PANTHER" id="PTHR11851">
    <property type="entry name" value="METALLOPROTEASE"/>
    <property type="match status" value="1"/>
</dbReference>
<dbReference type="GO" id="GO:0046872">
    <property type="term" value="F:metal ion binding"/>
    <property type="evidence" value="ECO:0007669"/>
    <property type="project" value="InterPro"/>
</dbReference>
<dbReference type="InterPro" id="IPR011249">
    <property type="entry name" value="Metalloenz_LuxS/M16"/>
</dbReference>
<dbReference type="InterPro" id="IPR011765">
    <property type="entry name" value="Pept_M16_N"/>
</dbReference>
<dbReference type="InterPro" id="IPR001431">
    <property type="entry name" value="Pept_M16_Zn_BS"/>
</dbReference>
<dbReference type="PROSITE" id="PS00143">
    <property type="entry name" value="INSULINASE"/>
    <property type="match status" value="1"/>
</dbReference>